<accession>A0A913YZC3</accession>
<evidence type="ECO:0000313" key="2">
    <source>
        <dbReference type="EnsemblMetazoa" id="XP_038044923.1"/>
    </source>
</evidence>
<dbReference type="EnsemblMetazoa" id="XM_038188995.1">
    <property type="protein sequence ID" value="XP_038044923.1"/>
    <property type="gene ID" value="LOC119719535"/>
</dbReference>
<feature type="domain" description="CYTH" evidence="1">
    <location>
        <begin position="76"/>
        <end position="247"/>
    </location>
</feature>
<dbReference type="Pfam" id="PF01928">
    <property type="entry name" value="CYTH"/>
    <property type="match status" value="1"/>
</dbReference>
<organism evidence="2 3">
    <name type="scientific">Patiria miniata</name>
    <name type="common">Bat star</name>
    <name type="synonym">Asterina miniata</name>
    <dbReference type="NCBI Taxonomy" id="46514"/>
    <lineage>
        <taxon>Eukaryota</taxon>
        <taxon>Metazoa</taxon>
        <taxon>Echinodermata</taxon>
        <taxon>Eleutherozoa</taxon>
        <taxon>Asterozoa</taxon>
        <taxon>Asteroidea</taxon>
        <taxon>Valvatacea</taxon>
        <taxon>Valvatida</taxon>
        <taxon>Asterinidae</taxon>
        <taxon>Patiria</taxon>
    </lineage>
</organism>
<proteinExistence type="predicted"/>
<dbReference type="Gene3D" id="2.40.320.10">
    <property type="entry name" value="Hypothetical Protein Pfu-838710-001"/>
    <property type="match status" value="1"/>
</dbReference>
<dbReference type="InterPro" id="IPR033469">
    <property type="entry name" value="CYTH-like_dom_sf"/>
</dbReference>
<dbReference type="Proteomes" id="UP000887568">
    <property type="component" value="Unplaced"/>
</dbReference>
<keyword evidence="3" id="KW-1185">Reference proteome</keyword>
<dbReference type="InterPro" id="IPR023577">
    <property type="entry name" value="CYTH_domain"/>
</dbReference>
<dbReference type="GeneID" id="119719535"/>
<evidence type="ECO:0000259" key="1">
    <source>
        <dbReference type="PROSITE" id="PS51707"/>
    </source>
</evidence>
<dbReference type="GO" id="GO:0016462">
    <property type="term" value="F:pyrophosphatase activity"/>
    <property type="evidence" value="ECO:0007669"/>
    <property type="project" value="UniProtKB-ARBA"/>
</dbReference>
<dbReference type="PANTHER" id="PTHR21028">
    <property type="entry name" value="SI:CH211-156B7.4"/>
    <property type="match status" value="1"/>
</dbReference>
<dbReference type="AlphaFoldDB" id="A0A913YZC3"/>
<evidence type="ECO:0000313" key="3">
    <source>
        <dbReference type="Proteomes" id="UP000887568"/>
    </source>
</evidence>
<dbReference type="InterPro" id="IPR008173">
    <property type="entry name" value="Adenylyl_cyclase_CyaB"/>
</dbReference>
<dbReference type="RefSeq" id="XP_038044923.1">
    <property type="nucleotide sequence ID" value="XM_038188995.1"/>
</dbReference>
<name>A0A913YZC3_PATMI</name>
<dbReference type="PANTHER" id="PTHR21028:SF2">
    <property type="entry name" value="CYTH DOMAIN-CONTAINING PROTEIN"/>
    <property type="match status" value="1"/>
</dbReference>
<dbReference type="PROSITE" id="PS51707">
    <property type="entry name" value="CYTH"/>
    <property type="match status" value="1"/>
</dbReference>
<dbReference type="SMART" id="SM01118">
    <property type="entry name" value="CYTH"/>
    <property type="match status" value="1"/>
</dbReference>
<dbReference type="OMA" id="QDDTFFP"/>
<protein>
    <recommendedName>
        <fullName evidence="1">CYTH domain-containing protein</fullName>
    </recommendedName>
</protein>
<sequence>MIKLGAFCRCDIRAGVRSLVTDYLTAASARPTVRKPNKQGILCTSKNYCLPKVSTGNAHPGLPHFVHCTVFPATMPSNVEIKAHLREPDFVRKKAQELSGNNTSEVLHQEDTFFHCPNGRLKLREFKEDPTKLSQLVFYDRPDTTGPKLSKFSVTESHHPDQLKSTLSLALGVKGIVKKTRTLIMVGQTRVHIDEVDRLGSFMELEVMMQPDQTTADGTKIADDLMEELGIQPSDLISCAYMDLILQNVEGN</sequence>
<dbReference type="OrthoDB" id="6159137at2759"/>
<dbReference type="SUPFAM" id="SSF55154">
    <property type="entry name" value="CYTH-like phosphatases"/>
    <property type="match status" value="1"/>
</dbReference>
<reference evidence="2" key="1">
    <citation type="submission" date="2022-11" db="UniProtKB">
        <authorList>
            <consortium name="EnsemblMetazoa"/>
        </authorList>
    </citation>
    <scope>IDENTIFICATION</scope>
</reference>
<dbReference type="CDD" id="cd07890">
    <property type="entry name" value="CYTH-like_AC_IV-like"/>
    <property type="match status" value="1"/>
</dbReference>